<dbReference type="KEGG" id="rul:UC8_08400"/>
<dbReference type="PANTHER" id="PTHR43731">
    <property type="entry name" value="RHOMBOID PROTEASE"/>
    <property type="match status" value="1"/>
</dbReference>
<feature type="transmembrane region" description="Helical" evidence="8">
    <location>
        <begin position="157"/>
        <end position="176"/>
    </location>
</feature>
<evidence type="ECO:0000256" key="4">
    <source>
        <dbReference type="ARBA" id="ARBA00022801"/>
    </source>
</evidence>
<accession>A0A5B9QM36</accession>
<dbReference type="SUPFAM" id="SSF144091">
    <property type="entry name" value="Rhomboid-like"/>
    <property type="match status" value="1"/>
</dbReference>
<dbReference type="GO" id="GO:0016020">
    <property type="term" value="C:membrane"/>
    <property type="evidence" value="ECO:0007669"/>
    <property type="project" value="UniProtKB-SubCell"/>
</dbReference>
<evidence type="ECO:0000256" key="3">
    <source>
        <dbReference type="ARBA" id="ARBA00022692"/>
    </source>
</evidence>
<keyword evidence="5 8" id="KW-1133">Transmembrane helix</keyword>
<evidence type="ECO:0000259" key="9">
    <source>
        <dbReference type="Pfam" id="PF01694"/>
    </source>
</evidence>
<organism evidence="11 12">
    <name type="scientific">Roseimaritima ulvae</name>
    <dbReference type="NCBI Taxonomy" id="980254"/>
    <lineage>
        <taxon>Bacteria</taxon>
        <taxon>Pseudomonadati</taxon>
        <taxon>Planctomycetota</taxon>
        <taxon>Planctomycetia</taxon>
        <taxon>Pirellulales</taxon>
        <taxon>Pirellulaceae</taxon>
        <taxon>Roseimaritima</taxon>
    </lineage>
</organism>
<dbReference type="InterPro" id="IPR046483">
    <property type="entry name" value="DUF6576"/>
</dbReference>
<sequence>MGLYDRDYSRYGESGYGGGSGGGFASGIGGSKKSMTTILIVINVALFLLNMLFQPTEKLDDGSLVRVPLLFDWMAVHGDTLTKPWLWWQFLTYGFAHDQTNILHLGMNMVVLFFFGNAVEQRLGRNEYLRFYLVSIFLGGVVWAIHAAVVQAGPNNMVVGASGGVQAITILFAFLYPQATVLLFFAIPVKAWMAAVGFAVMNLLGAMFGQGSNTAYDVHLAGMAFAAIYFTQKVNLGAWLPSRWSGLPRTRRGPKLRVHDPDKQLQKEEAESDRILDKIHREGEASLTRRERKFMEKFSRKKRAQRGD</sequence>
<keyword evidence="6 8" id="KW-0472">Membrane</keyword>
<keyword evidence="12" id="KW-1185">Reference proteome</keyword>
<feature type="region of interest" description="Disordered" evidence="7">
    <location>
        <begin position="250"/>
        <end position="273"/>
    </location>
</feature>
<dbReference type="InterPro" id="IPR022764">
    <property type="entry name" value="Peptidase_S54_rhomboid_dom"/>
</dbReference>
<dbReference type="Pfam" id="PF20216">
    <property type="entry name" value="DUF6576"/>
    <property type="match status" value="1"/>
</dbReference>
<dbReference type="RefSeq" id="WP_068140454.1">
    <property type="nucleotide sequence ID" value="NZ_CP042914.1"/>
</dbReference>
<comment type="similarity">
    <text evidence="2">Belongs to the peptidase S54 family.</text>
</comment>
<evidence type="ECO:0000256" key="8">
    <source>
        <dbReference type="SAM" id="Phobius"/>
    </source>
</evidence>
<feature type="domain" description="DUF6576" evidence="10">
    <location>
        <begin position="267"/>
        <end position="301"/>
    </location>
</feature>
<feature type="compositionally biased region" description="Basic and acidic residues" evidence="7">
    <location>
        <begin position="257"/>
        <end position="273"/>
    </location>
</feature>
<reference evidence="11 12" key="1">
    <citation type="submission" date="2019-08" db="EMBL/GenBank/DDBJ databases">
        <title>Deep-cultivation of Planctomycetes and their phenomic and genomic characterization uncovers novel biology.</title>
        <authorList>
            <person name="Wiegand S."/>
            <person name="Jogler M."/>
            <person name="Boedeker C."/>
            <person name="Pinto D."/>
            <person name="Vollmers J."/>
            <person name="Rivas-Marin E."/>
            <person name="Kohn T."/>
            <person name="Peeters S.H."/>
            <person name="Heuer A."/>
            <person name="Rast P."/>
            <person name="Oberbeckmann S."/>
            <person name="Bunk B."/>
            <person name="Jeske O."/>
            <person name="Meyerdierks A."/>
            <person name="Storesund J.E."/>
            <person name="Kallscheuer N."/>
            <person name="Luecker S."/>
            <person name="Lage O.M."/>
            <person name="Pohl T."/>
            <person name="Merkel B.J."/>
            <person name="Hornburger P."/>
            <person name="Mueller R.-W."/>
            <person name="Bruemmer F."/>
            <person name="Labrenz M."/>
            <person name="Spormann A.M."/>
            <person name="Op den Camp H."/>
            <person name="Overmann J."/>
            <person name="Amann R."/>
            <person name="Jetten M.S.M."/>
            <person name="Mascher T."/>
            <person name="Medema M.H."/>
            <person name="Devos D.P."/>
            <person name="Kaster A.-K."/>
            <person name="Ovreas L."/>
            <person name="Rohde M."/>
            <person name="Galperin M.Y."/>
            <person name="Jogler C."/>
        </authorList>
    </citation>
    <scope>NUCLEOTIDE SEQUENCE [LARGE SCALE GENOMIC DNA]</scope>
    <source>
        <strain evidence="11 12">UC8</strain>
    </source>
</reference>
<evidence type="ECO:0000256" key="1">
    <source>
        <dbReference type="ARBA" id="ARBA00004141"/>
    </source>
</evidence>
<gene>
    <name evidence="11" type="ORF">UC8_08400</name>
</gene>
<feature type="transmembrane region" description="Helical" evidence="8">
    <location>
        <begin position="102"/>
        <end position="119"/>
    </location>
</feature>
<keyword evidence="4" id="KW-0378">Hydrolase</keyword>
<dbReference type="EMBL" id="CP042914">
    <property type="protein sequence ID" value="QEG38882.1"/>
    <property type="molecule type" value="Genomic_DNA"/>
</dbReference>
<feature type="domain" description="Peptidase S54 rhomboid" evidence="9">
    <location>
        <begin position="86"/>
        <end position="229"/>
    </location>
</feature>
<dbReference type="PANTHER" id="PTHR43731:SF14">
    <property type="entry name" value="PRESENILIN-ASSOCIATED RHOMBOID-LIKE PROTEIN, MITOCHONDRIAL"/>
    <property type="match status" value="1"/>
</dbReference>
<dbReference type="AlphaFoldDB" id="A0A5B9QM36"/>
<feature type="transmembrane region" description="Helical" evidence="8">
    <location>
        <begin position="183"/>
        <end position="208"/>
    </location>
</feature>
<comment type="subcellular location">
    <subcellularLocation>
        <location evidence="1">Membrane</location>
        <topology evidence="1">Multi-pass membrane protein</topology>
    </subcellularLocation>
</comment>
<evidence type="ECO:0000313" key="12">
    <source>
        <dbReference type="Proteomes" id="UP000325286"/>
    </source>
</evidence>
<evidence type="ECO:0000256" key="5">
    <source>
        <dbReference type="ARBA" id="ARBA00022989"/>
    </source>
</evidence>
<dbReference type="Pfam" id="PF01694">
    <property type="entry name" value="Rhomboid"/>
    <property type="match status" value="1"/>
</dbReference>
<evidence type="ECO:0000259" key="10">
    <source>
        <dbReference type="Pfam" id="PF20216"/>
    </source>
</evidence>
<proteinExistence type="inferred from homology"/>
<evidence type="ECO:0000256" key="7">
    <source>
        <dbReference type="SAM" id="MobiDB-lite"/>
    </source>
</evidence>
<evidence type="ECO:0000313" key="11">
    <source>
        <dbReference type="EMBL" id="QEG38882.1"/>
    </source>
</evidence>
<feature type="transmembrane region" description="Helical" evidence="8">
    <location>
        <begin position="35"/>
        <end position="53"/>
    </location>
</feature>
<evidence type="ECO:0000256" key="6">
    <source>
        <dbReference type="ARBA" id="ARBA00023136"/>
    </source>
</evidence>
<dbReference type="InterPro" id="IPR050925">
    <property type="entry name" value="Rhomboid_protease_S54"/>
</dbReference>
<name>A0A5B9QM36_9BACT</name>
<protein>
    <submittedName>
        <fullName evidence="11">Rhomboid family protein</fullName>
    </submittedName>
</protein>
<dbReference type="Gene3D" id="1.20.1540.10">
    <property type="entry name" value="Rhomboid-like"/>
    <property type="match status" value="1"/>
</dbReference>
<feature type="transmembrane region" description="Helical" evidence="8">
    <location>
        <begin position="131"/>
        <end position="151"/>
    </location>
</feature>
<dbReference type="GO" id="GO:0004252">
    <property type="term" value="F:serine-type endopeptidase activity"/>
    <property type="evidence" value="ECO:0007669"/>
    <property type="project" value="InterPro"/>
</dbReference>
<dbReference type="InterPro" id="IPR035952">
    <property type="entry name" value="Rhomboid-like_sf"/>
</dbReference>
<feature type="transmembrane region" description="Helical" evidence="8">
    <location>
        <begin position="220"/>
        <end position="242"/>
    </location>
</feature>
<keyword evidence="3 8" id="KW-0812">Transmembrane</keyword>
<evidence type="ECO:0000256" key="2">
    <source>
        <dbReference type="ARBA" id="ARBA00009045"/>
    </source>
</evidence>
<dbReference type="Proteomes" id="UP000325286">
    <property type="component" value="Chromosome"/>
</dbReference>